<gene>
    <name evidence="1" type="ORF">H5410_027567</name>
</gene>
<organism evidence="1 2">
    <name type="scientific">Solanum commersonii</name>
    <name type="common">Commerson's wild potato</name>
    <name type="synonym">Commerson's nightshade</name>
    <dbReference type="NCBI Taxonomy" id="4109"/>
    <lineage>
        <taxon>Eukaryota</taxon>
        <taxon>Viridiplantae</taxon>
        <taxon>Streptophyta</taxon>
        <taxon>Embryophyta</taxon>
        <taxon>Tracheophyta</taxon>
        <taxon>Spermatophyta</taxon>
        <taxon>Magnoliopsida</taxon>
        <taxon>eudicotyledons</taxon>
        <taxon>Gunneridae</taxon>
        <taxon>Pentapetalae</taxon>
        <taxon>asterids</taxon>
        <taxon>lamiids</taxon>
        <taxon>Solanales</taxon>
        <taxon>Solanaceae</taxon>
        <taxon>Solanoideae</taxon>
        <taxon>Solaneae</taxon>
        <taxon>Solanum</taxon>
    </lineage>
</organism>
<protein>
    <submittedName>
        <fullName evidence="1">Uncharacterized protein</fullName>
    </submittedName>
</protein>
<keyword evidence="2" id="KW-1185">Reference proteome</keyword>
<dbReference type="Proteomes" id="UP000824120">
    <property type="component" value="Chromosome 5"/>
</dbReference>
<name>A0A9J5YZJ0_SOLCO</name>
<proteinExistence type="predicted"/>
<dbReference type="AlphaFoldDB" id="A0A9J5YZJ0"/>
<sequence length="68" mass="7580">MEANIQRLVESSNPIGRDKPTMGVYKFNTMVVLLPIPERLGVRNSKDGQGNLVYAYAIPLGFGTKEQR</sequence>
<comment type="caution">
    <text evidence="1">The sequence shown here is derived from an EMBL/GenBank/DDBJ whole genome shotgun (WGS) entry which is preliminary data.</text>
</comment>
<dbReference type="EMBL" id="JACXVP010000005">
    <property type="protein sequence ID" value="KAG5606075.1"/>
    <property type="molecule type" value="Genomic_DNA"/>
</dbReference>
<evidence type="ECO:0000313" key="2">
    <source>
        <dbReference type="Proteomes" id="UP000824120"/>
    </source>
</evidence>
<evidence type="ECO:0000313" key="1">
    <source>
        <dbReference type="EMBL" id="KAG5606075.1"/>
    </source>
</evidence>
<reference evidence="1 2" key="1">
    <citation type="submission" date="2020-09" db="EMBL/GenBank/DDBJ databases">
        <title>De no assembly of potato wild relative species, Solanum commersonii.</title>
        <authorList>
            <person name="Cho K."/>
        </authorList>
    </citation>
    <scope>NUCLEOTIDE SEQUENCE [LARGE SCALE GENOMIC DNA]</scope>
    <source>
        <strain evidence="1">LZ3.2</strain>
        <tissue evidence="1">Leaf</tissue>
    </source>
</reference>
<accession>A0A9J5YZJ0</accession>